<name>A0A6A6G4G0_9PEZI</name>
<reference evidence="3" key="1">
    <citation type="journal article" date="2020" name="Stud. Mycol.">
        <title>101 Dothideomycetes genomes: A test case for predicting lifestyles and emergence of pathogens.</title>
        <authorList>
            <person name="Haridas S."/>
            <person name="Albert R."/>
            <person name="Binder M."/>
            <person name="Bloem J."/>
            <person name="LaButti K."/>
            <person name="Salamov A."/>
            <person name="Andreopoulos B."/>
            <person name="Baker S."/>
            <person name="Barry K."/>
            <person name="Bills G."/>
            <person name="Bluhm B."/>
            <person name="Cannon C."/>
            <person name="Castanera R."/>
            <person name="Culley D."/>
            <person name="Daum C."/>
            <person name="Ezra D."/>
            <person name="Gonzalez J."/>
            <person name="Henrissat B."/>
            <person name="Kuo A."/>
            <person name="Liang C."/>
            <person name="Lipzen A."/>
            <person name="Lutzoni F."/>
            <person name="Magnuson J."/>
            <person name="Mondo S."/>
            <person name="Nolan M."/>
            <person name="Ohm R."/>
            <person name="Pangilinan J."/>
            <person name="Park H.-J."/>
            <person name="Ramirez L."/>
            <person name="Alfaro M."/>
            <person name="Sun H."/>
            <person name="Tritt A."/>
            <person name="Yoshinaga Y."/>
            <person name="Zwiers L.-H."/>
            <person name="Turgeon B."/>
            <person name="Goodwin S."/>
            <person name="Spatafora J."/>
            <person name="Crous P."/>
            <person name="Grigoriev I."/>
        </authorList>
    </citation>
    <scope>NUCLEOTIDE SEQUENCE [LARGE SCALE GENOMIC DNA]</scope>
    <source>
        <strain evidence="3">CECT 20119</strain>
    </source>
</reference>
<proteinExistence type="predicted"/>
<feature type="region of interest" description="Disordered" evidence="1">
    <location>
        <begin position="1"/>
        <end position="20"/>
    </location>
</feature>
<dbReference type="EMBL" id="ML992512">
    <property type="protein sequence ID" value="KAF2220616.1"/>
    <property type="molecule type" value="Genomic_DNA"/>
</dbReference>
<dbReference type="Proteomes" id="UP000799538">
    <property type="component" value="Unassembled WGS sequence"/>
</dbReference>
<protein>
    <submittedName>
        <fullName evidence="2">Uncharacterized protein</fullName>
    </submittedName>
</protein>
<evidence type="ECO:0000313" key="3">
    <source>
        <dbReference type="Proteomes" id="UP000799538"/>
    </source>
</evidence>
<dbReference type="AlphaFoldDB" id="A0A6A6G4G0"/>
<organism evidence="2 3">
    <name type="scientific">Elsinoe ampelina</name>
    <dbReference type="NCBI Taxonomy" id="302913"/>
    <lineage>
        <taxon>Eukaryota</taxon>
        <taxon>Fungi</taxon>
        <taxon>Dikarya</taxon>
        <taxon>Ascomycota</taxon>
        <taxon>Pezizomycotina</taxon>
        <taxon>Dothideomycetes</taxon>
        <taxon>Dothideomycetidae</taxon>
        <taxon>Myriangiales</taxon>
        <taxon>Elsinoaceae</taxon>
        <taxon>Elsinoe</taxon>
    </lineage>
</organism>
<sequence>MENRLDHLPPPPYTQHAPSLSNRTLPAKLFDHAFTIQDLAYLDPCGRPITILSDRGLYNVVDDRPYGFVTSLQTNNGTSRAIYSQAHVWATTLSALLRLDEMHCAQEGALMPCTHEVESEYKFTGPTALGRTRLRDTTEAEVRRSIERRRPIASLQDVVKPPKLTFECRACFTQGATRFQRIRLPG</sequence>
<evidence type="ECO:0000313" key="2">
    <source>
        <dbReference type="EMBL" id="KAF2220616.1"/>
    </source>
</evidence>
<accession>A0A6A6G4G0</accession>
<keyword evidence="3" id="KW-1185">Reference proteome</keyword>
<evidence type="ECO:0000256" key="1">
    <source>
        <dbReference type="SAM" id="MobiDB-lite"/>
    </source>
</evidence>
<gene>
    <name evidence="2" type="ORF">BDZ85DRAFT_29147</name>
</gene>